<dbReference type="GO" id="GO:0012505">
    <property type="term" value="C:endomembrane system"/>
    <property type="evidence" value="ECO:0007669"/>
    <property type="project" value="UniProtKB-SubCell"/>
</dbReference>
<dbReference type="AlphaFoldDB" id="A0AAV4J961"/>
<dbReference type="EMBL" id="BMAT01006686">
    <property type="protein sequence ID" value="GFS18007.1"/>
    <property type="molecule type" value="Genomic_DNA"/>
</dbReference>
<proteinExistence type="inferred from homology"/>
<dbReference type="GO" id="GO:0015171">
    <property type="term" value="F:amino acid transmembrane transporter activity"/>
    <property type="evidence" value="ECO:0007669"/>
    <property type="project" value="TreeGrafter"/>
</dbReference>
<evidence type="ECO:0000256" key="6">
    <source>
        <dbReference type="ARBA" id="ARBA00023136"/>
    </source>
</evidence>
<keyword evidence="11" id="KW-1185">Reference proteome</keyword>
<gene>
    <name evidence="10" type="ORF">ElyMa_003253400</name>
</gene>
<evidence type="ECO:0000256" key="2">
    <source>
        <dbReference type="ARBA" id="ARBA00008572"/>
    </source>
</evidence>
<sequence>MCPYYLLDPNAALPAIFERAGWGVARYLVAVGALSALLTSITGQYVCAGAQVNFTTPLSIAGQCVRAGAQVNFTTLFSITGQYETDANLPDGDDLPMLKVSDYESLPSFSLTSLVSPGAAEPTALTARITKLTMGVLIVFILGECLVLVKLFDKLETHCVWVVVLACVMGLGVLVCCVIIVRQPQSQAKLSFKVPLVPWIPILSVMVNIYLMLKLSDLTWARFAGWMFIGFLIYFGYGIRTVGTPPASLVNTLENGTPSSLVESHRLLPQSTITKDGKYTLQ</sequence>
<evidence type="ECO:0000259" key="9">
    <source>
        <dbReference type="Pfam" id="PF13906"/>
    </source>
</evidence>
<accession>A0AAV4J961</accession>
<reference evidence="10 11" key="1">
    <citation type="journal article" date="2021" name="Elife">
        <title>Chloroplast acquisition without the gene transfer in kleptoplastic sea slugs, Plakobranchus ocellatus.</title>
        <authorList>
            <person name="Maeda T."/>
            <person name="Takahashi S."/>
            <person name="Yoshida T."/>
            <person name="Shimamura S."/>
            <person name="Takaki Y."/>
            <person name="Nagai Y."/>
            <person name="Toyoda A."/>
            <person name="Suzuki Y."/>
            <person name="Arimoto A."/>
            <person name="Ishii H."/>
            <person name="Satoh N."/>
            <person name="Nishiyama T."/>
            <person name="Hasebe M."/>
            <person name="Maruyama T."/>
            <person name="Minagawa J."/>
            <person name="Obokata J."/>
            <person name="Shigenobu S."/>
        </authorList>
    </citation>
    <scope>NUCLEOTIDE SEQUENCE [LARGE SCALE GENOMIC DNA]</scope>
</reference>
<comment type="caution">
    <text evidence="10">The sequence shown here is derived from an EMBL/GenBank/DDBJ whole genome shotgun (WGS) entry which is preliminary data.</text>
</comment>
<dbReference type="PANTHER" id="PTHR43243">
    <property type="entry name" value="INNER MEMBRANE TRANSPORTER YGJI-RELATED"/>
    <property type="match status" value="1"/>
</dbReference>
<dbReference type="InterPro" id="IPR029485">
    <property type="entry name" value="CAT_C"/>
</dbReference>
<protein>
    <submittedName>
        <fullName evidence="10">Cationic amino acid transporter 1</fullName>
    </submittedName>
</protein>
<dbReference type="Proteomes" id="UP000762676">
    <property type="component" value="Unassembled WGS sequence"/>
</dbReference>
<evidence type="ECO:0000256" key="8">
    <source>
        <dbReference type="SAM" id="Phobius"/>
    </source>
</evidence>
<dbReference type="FunFam" id="1.20.1740.10:FF:000024">
    <property type="entry name" value="High affinity cationic amino acid transporter 1"/>
    <property type="match status" value="1"/>
</dbReference>
<keyword evidence="5 8" id="KW-1133">Transmembrane helix</keyword>
<feature type="transmembrane region" description="Helical" evidence="8">
    <location>
        <begin position="159"/>
        <end position="181"/>
    </location>
</feature>
<evidence type="ECO:0000256" key="7">
    <source>
        <dbReference type="ARBA" id="ARBA00023180"/>
    </source>
</evidence>
<dbReference type="GO" id="GO:0005886">
    <property type="term" value="C:plasma membrane"/>
    <property type="evidence" value="ECO:0007669"/>
    <property type="project" value="TreeGrafter"/>
</dbReference>
<evidence type="ECO:0000256" key="4">
    <source>
        <dbReference type="ARBA" id="ARBA00022692"/>
    </source>
</evidence>
<feature type="transmembrane region" description="Helical" evidence="8">
    <location>
        <begin position="220"/>
        <end position="239"/>
    </location>
</feature>
<comment type="similarity">
    <text evidence="2">Belongs to the amino acid-polyamine-organocation (APC) superfamily. Cationic amino acid transporter (CAT) (TC 2.A.3.3) family.</text>
</comment>
<evidence type="ECO:0000256" key="1">
    <source>
        <dbReference type="ARBA" id="ARBA00004127"/>
    </source>
</evidence>
<feature type="domain" description="Cationic amino acid transporter C-terminal" evidence="9">
    <location>
        <begin position="192"/>
        <end position="240"/>
    </location>
</feature>
<dbReference type="PANTHER" id="PTHR43243:SF105">
    <property type="entry name" value="CATIONIC AMINO ACID TRANSPORTER C-TERMINAL DOMAIN-CONTAINING PROTEIN"/>
    <property type="match status" value="1"/>
</dbReference>
<evidence type="ECO:0000256" key="3">
    <source>
        <dbReference type="ARBA" id="ARBA00022448"/>
    </source>
</evidence>
<evidence type="ECO:0000313" key="10">
    <source>
        <dbReference type="EMBL" id="GFS18007.1"/>
    </source>
</evidence>
<feature type="transmembrane region" description="Helical" evidence="8">
    <location>
        <begin position="132"/>
        <end position="152"/>
    </location>
</feature>
<keyword evidence="7" id="KW-0325">Glycoprotein</keyword>
<name>A0AAV4J961_9GAST</name>
<dbReference type="Gene3D" id="1.20.1740.10">
    <property type="entry name" value="Amino acid/polyamine transporter I"/>
    <property type="match status" value="1"/>
</dbReference>
<organism evidence="10 11">
    <name type="scientific">Elysia marginata</name>
    <dbReference type="NCBI Taxonomy" id="1093978"/>
    <lineage>
        <taxon>Eukaryota</taxon>
        <taxon>Metazoa</taxon>
        <taxon>Spiralia</taxon>
        <taxon>Lophotrochozoa</taxon>
        <taxon>Mollusca</taxon>
        <taxon>Gastropoda</taxon>
        <taxon>Heterobranchia</taxon>
        <taxon>Euthyneura</taxon>
        <taxon>Panpulmonata</taxon>
        <taxon>Sacoglossa</taxon>
        <taxon>Placobranchoidea</taxon>
        <taxon>Plakobranchidae</taxon>
        <taxon>Elysia</taxon>
    </lineage>
</organism>
<keyword evidence="3" id="KW-0813">Transport</keyword>
<feature type="transmembrane region" description="Helical" evidence="8">
    <location>
        <begin position="196"/>
        <end position="213"/>
    </location>
</feature>
<dbReference type="Pfam" id="PF13906">
    <property type="entry name" value="AA_permease_C"/>
    <property type="match status" value="1"/>
</dbReference>
<comment type="subcellular location">
    <subcellularLocation>
        <location evidence="1">Endomembrane system</location>
        <topology evidence="1">Multi-pass membrane protein</topology>
    </subcellularLocation>
</comment>
<evidence type="ECO:0000313" key="11">
    <source>
        <dbReference type="Proteomes" id="UP000762676"/>
    </source>
</evidence>
<keyword evidence="6 8" id="KW-0472">Membrane</keyword>
<evidence type="ECO:0000256" key="5">
    <source>
        <dbReference type="ARBA" id="ARBA00022989"/>
    </source>
</evidence>
<keyword evidence="4 8" id="KW-0812">Transmembrane</keyword>